<accession>X0TCR7</accession>
<dbReference type="EMBL" id="BARS01003663">
    <property type="protein sequence ID" value="GAF85111.1"/>
    <property type="molecule type" value="Genomic_DNA"/>
</dbReference>
<comment type="caution">
    <text evidence="2">The sequence shown here is derived from an EMBL/GenBank/DDBJ whole genome shotgun (WGS) entry which is preliminary data.</text>
</comment>
<reference evidence="2" key="1">
    <citation type="journal article" date="2014" name="Front. Microbiol.">
        <title>High frequency of phylogenetically diverse reductive dehalogenase-homologous genes in deep subseafloor sedimentary metagenomes.</title>
        <authorList>
            <person name="Kawai M."/>
            <person name="Futagami T."/>
            <person name="Toyoda A."/>
            <person name="Takaki Y."/>
            <person name="Nishi S."/>
            <person name="Hori S."/>
            <person name="Arai W."/>
            <person name="Tsubouchi T."/>
            <person name="Morono Y."/>
            <person name="Uchiyama I."/>
            <person name="Ito T."/>
            <person name="Fujiyama A."/>
            <person name="Inagaki F."/>
            <person name="Takami H."/>
        </authorList>
    </citation>
    <scope>NUCLEOTIDE SEQUENCE</scope>
    <source>
        <strain evidence="2">Expedition CK06-06</strain>
    </source>
</reference>
<dbReference type="Gene3D" id="3.40.190.10">
    <property type="entry name" value="Periplasmic binding protein-like II"/>
    <property type="match status" value="2"/>
</dbReference>
<dbReference type="AlphaFoldDB" id="X0TCR7"/>
<dbReference type="PANTHER" id="PTHR37945:SF1">
    <property type="entry name" value="EXTRACELLULAR TUNGSTATE BINDING PROTEIN"/>
    <property type="match status" value="1"/>
</dbReference>
<evidence type="ECO:0000259" key="1">
    <source>
        <dbReference type="Pfam" id="PF12849"/>
    </source>
</evidence>
<dbReference type="SUPFAM" id="SSF53850">
    <property type="entry name" value="Periplasmic binding protein-like II"/>
    <property type="match status" value="1"/>
</dbReference>
<organism evidence="2">
    <name type="scientific">marine sediment metagenome</name>
    <dbReference type="NCBI Taxonomy" id="412755"/>
    <lineage>
        <taxon>unclassified sequences</taxon>
        <taxon>metagenomes</taxon>
        <taxon>ecological metagenomes</taxon>
    </lineage>
</organism>
<feature type="non-terminal residue" evidence="2">
    <location>
        <position position="1"/>
    </location>
</feature>
<sequence length="194" mass="20882">VHHLEAEERFVANGHGVARHALMANDFVLVGPADDPAGVAGAGDAVAALARIGEARSLFISRGDDSGTHRRETSLWQAAGVDPRAWSGRWYRETGAGMGATLNVASALDAYCLTDRATWIAYANKRDLKILLQGGPELINPYGVILVNPQRHPHVKAAEGQAFIDWLLSDQGQEAIASFRIGGEQLFYRANSPL</sequence>
<feature type="domain" description="PBP" evidence="1">
    <location>
        <begin position="7"/>
        <end position="170"/>
    </location>
</feature>
<dbReference type="InterPro" id="IPR052738">
    <property type="entry name" value="ABC-Tungstate_binding"/>
</dbReference>
<protein>
    <recommendedName>
        <fullName evidence="1">PBP domain-containing protein</fullName>
    </recommendedName>
</protein>
<name>X0TCR7_9ZZZZ</name>
<evidence type="ECO:0000313" key="2">
    <source>
        <dbReference type="EMBL" id="GAF85111.1"/>
    </source>
</evidence>
<gene>
    <name evidence="2" type="ORF">S01H1_07102</name>
</gene>
<proteinExistence type="predicted"/>
<dbReference type="InterPro" id="IPR024370">
    <property type="entry name" value="PBP_domain"/>
</dbReference>
<dbReference type="PANTHER" id="PTHR37945">
    <property type="entry name" value="EXTRACELLULAR TUNGSTATE BINDING PROTEIN"/>
    <property type="match status" value="1"/>
</dbReference>
<dbReference type="Pfam" id="PF12849">
    <property type="entry name" value="PBP_like_2"/>
    <property type="match status" value="1"/>
</dbReference>